<proteinExistence type="predicted"/>
<gene>
    <name evidence="1" type="ORF">SAMN04488524_2543</name>
</gene>
<evidence type="ECO:0008006" key="3">
    <source>
        <dbReference type="Google" id="ProtNLM"/>
    </source>
</evidence>
<dbReference type="Proteomes" id="UP000192756">
    <property type="component" value="Unassembled WGS sequence"/>
</dbReference>
<protein>
    <recommendedName>
        <fullName evidence="3">YD repeat-containing protein</fullName>
    </recommendedName>
</protein>
<evidence type="ECO:0000313" key="2">
    <source>
        <dbReference type="Proteomes" id="UP000192756"/>
    </source>
</evidence>
<dbReference type="RefSeq" id="WP_084239055.1">
    <property type="nucleotide sequence ID" value="NZ_FWXT01000001.1"/>
</dbReference>
<reference evidence="2" key="1">
    <citation type="submission" date="2017-04" db="EMBL/GenBank/DDBJ databases">
        <authorList>
            <person name="Varghese N."/>
            <person name="Submissions S."/>
        </authorList>
    </citation>
    <scope>NUCLEOTIDE SEQUENCE [LARGE SCALE GENOMIC DNA]</scope>
    <source>
        <strain evidence="2">DSM 12126</strain>
    </source>
</reference>
<dbReference type="AlphaFoldDB" id="A0A1W2BQ76"/>
<dbReference type="EMBL" id="FWXT01000001">
    <property type="protein sequence ID" value="SMC74976.1"/>
    <property type="molecule type" value="Genomic_DNA"/>
</dbReference>
<dbReference type="OrthoDB" id="903892at2"/>
<evidence type="ECO:0000313" key="1">
    <source>
        <dbReference type="EMBL" id="SMC74976.1"/>
    </source>
</evidence>
<sequence>MRKLYLILLGFTLPYLLYAQAQEVRIPVVKPVSPSAAGIFKTLERPIGSYTGTVPVNFPLFKITSGSLETSIALDYNNTGGIRVEEIATNVGLGFNLSAGGRITRIQKGGISDDEPGIGYLANSVKPSQIQMNNSSHLIGIQRKSIDLDPDIFMYNFNGESGKFFFNESGQPIMMQESKVKVQYFTDAGGIKSWILHDRDGNKYHFTLKEYTTSSYQNYGGGNTPLSSSYASSWLLTEIKDINNQNSITFSYQQSTSGFFAHSGGNRKVQAINYSECDPDYFDERVSVYTETSEYILSKIMGSSGHVSFSSSNNRLDLNGGSKLTDLTLYDHNNIRLKKCHFNYDYFVSGSDAFGTPSNNPNYYRLKLKSFSEFGENNTDSLNYSFTYNEQEHLPQRLSYAVDYWGFYNGQVYNPSPLPNISSTYYGQTVHLTSFSNKEVVQGYPEAGILTKITYPTGGSREFLYEGNTALLTLDSQIAPSPYSIVGQEISRTDFSNVSFPGPCLKQTFNINSTNGFSVFSYVLFQGNLCGDYSIRIYAISSMDDEWGGALLYTYENEQSWSQTLNNGMYRLEVYKSGPGCNFSNLQLNWDESIFVHENVTTPYGSFTKTNRPVGGVRVKEIRDYDPVSAKTFSTKYLYKLYSTDSTLTSGLLNTPVRVMNEFNTVCSACRYMMLYTSSCYPLASEGGSFVVYPEVRTIEEGNGWTDRFYTYSPDDLGSEFEYPIPPLSTEPAKLRGKLLSEKTYTNGGNLLNENSFFYEPIFLPGPGYSASGAVAKLFYVRLIDSQVPCMEYGNSPTAGPSSGKIRYHDLSGIIYGLAGKSEKKYYSNGSYVETKTSYAYDTDGIGHPIIKQMLTTGDGKTRETNYRYSFNNLSDFKFGLTSEEQTFKSVLLDSNYLQPLEITYAVTYPNASPIFQGGSKYSFNRFNGVELNIGNVKEYTSNTDYKETVFSAYQNGRLLEKYTAGGPKEVYLWGYNDQYPVAKVTGRDYNTLTGWFSSSVLNNPASDGQLQTHLAALRNNLSSELGQVETYSYKPVVGMTSQTDAKGTTTYYEYDNFQRLKYIKDQQGNIIKSYDYHYKP</sequence>
<organism evidence="1 2">
    <name type="scientific">Pedobacter africanus</name>
    <dbReference type="NCBI Taxonomy" id="151894"/>
    <lineage>
        <taxon>Bacteria</taxon>
        <taxon>Pseudomonadati</taxon>
        <taxon>Bacteroidota</taxon>
        <taxon>Sphingobacteriia</taxon>
        <taxon>Sphingobacteriales</taxon>
        <taxon>Sphingobacteriaceae</taxon>
        <taxon>Pedobacter</taxon>
    </lineage>
</organism>
<accession>A0A1W2BQ76</accession>
<name>A0A1W2BQ76_9SPHI</name>
<keyword evidence="2" id="KW-1185">Reference proteome</keyword>
<dbReference type="STRING" id="151894.SAMN04488524_2543"/>